<proteinExistence type="predicted"/>
<feature type="domain" description="Fibrinogen C-terminal" evidence="5">
    <location>
        <begin position="127"/>
        <end position="176"/>
    </location>
</feature>
<accession>A7SKH5</accession>
<dbReference type="InterPro" id="IPR036056">
    <property type="entry name" value="Fibrinogen-like_C"/>
</dbReference>
<reference evidence="6 7" key="1">
    <citation type="journal article" date="2007" name="Science">
        <title>Sea anemone genome reveals ancestral eumetazoan gene repertoire and genomic organization.</title>
        <authorList>
            <person name="Putnam N.H."/>
            <person name="Srivastava M."/>
            <person name="Hellsten U."/>
            <person name="Dirks B."/>
            <person name="Chapman J."/>
            <person name="Salamov A."/>
            <person name="Terry A."/>
            <person name="Shapiro H."/>
            <person name="Lindquist E."/>
            <person name="Kapitonov V.V."/>
            <person name="Jurka J."/>
            <person name="Genikhovich G."/>
            <person name="Grigoriev I.V."/>
            <person name="Lucas S.M."/>
            <person name="Steele R.E."/>
            <person name="Finnerty J.R."/>
            <person name="Technau U."/>
            <person name="Martindale M.Q."/>
            <person name="Rokhsar D.S."/>
        </authorList>
    </citation>
    <scope>NUCLEOTIDE SEQUENCE [LARGE SCALE GENOMIC DNA]</scope>
    <source>
        <strain evidence="7">CH2 X CH6</strain>
    </source>
</reference>
<dbReference type="PROSITE" id="PS51406">
    <property type="entry name" value="FIBRINOGEN_C_2"/>
    <property type="match status" value="1"/>
</dbReference>
<evidence type="ECO:0000256" key="4">
    <source>
        <dbReference type="ARBA" id="ARBA00023157"/>
    </source>
</evidence>
<dbReference type="EMBL" id="DS469687">
    <property type="protein sequence ID" value="EDO35793.1"/>
    <property type="molecule type" value="Genomic_DNA"/>
</dbReference>
<dbReference type="STRING" id="45351.A7SKH5"/>
<name>A7SKH5_NEMVE</name>
<dbReference type="HOGENOM" id="CLU_066325_0_0_1"/>
<dbReference type="Pfam" id="PF00024">
    <property type="entry name" value="PAN_1"/>
    <property type="match status" value="1"/>
</dbReference>
<dbReference type="PANTHER" id="PTHR16146">
    <property type="entry name" value="INTELECTIN"/>
    <property type="match status" value="1"/>
</dbReference>
<dbReference type="PANTHER" id="PTHR16146:SF46">
    <property type="entry name" value="INTELECTIN-1A-RELATED"/>
    <property type="match status" value="1"/>
</dbReference>
<dbReference type="AlphaFoldDB" id="A7SKH5"/>
<protein>
    <recommendedName>
        <fullName evidence="5">Fibrinogen C-terminal domain-containing protein</fullName>
    </recommendedName>
</protein>
<dbReference type="InterPro" id="IPR014716">
    <property type="entry name" value="Fibrinogen_a/b/g_C_1"/>
</dbReference>
<dbReference type="InParanoid" id="A7SKH5"/>
<dbReference type="PhylomeDB" id="A7SKH5"/>
<organism evidence="6 7">
    <name type="scientific">Nematostella vectensis</name>
    <name type="common">Starlet sea anemone</name>
    <dbReference type="NCBI Taxonomy" id="45351"/>
    <lineage>
        <taxon>Eukaryota</taxon>
        <taxon>Metazoa</taxon>
        <taxon>Cnidaria</taxon>
        <taxon>Anthozoa</taxon>
        <taxon>Hexacorallia</taxon>
        <taxon>Actiniaria</taxon>
        <taxon>Edwardsiidae</taxon>
        <taxon>Nematostella</taxon>
    </lineage>
</organism>
<dbReference type="eggNOG" id="KOG2740">
    <property type="taxonomic scope" value="Eukaryota"/>
</dbReference>
<dbReference type="Gene3D" id="3.90.215.10">
    <property type="entry name" value="Gamma Fibrinogen, chain A, domain 1"/>
    <property type="match status" value="1"/>
</dbReference>
<dbReference type="SUPFAM" id="SSF56496">
    <property type="entry name" value="Fibrinogen C-terminal domain-like"/>
    <property type="match status" value="1"/>
</dbReference>
<dbReference type="InterPro" id="IPR003609">
    <property type="entry name" value="Pan_app"/>
</dbReference>
<dbReference type="GO" id="GO:0070492">
    <property type="term" value="F:oligosaccharide binding"/>
    <property type="evidence" value="ECO:0000318"/>
    <property type="project" value="GO_Central"/>
</dbReference>
<gene>
    <name evidence="6" type="ORF">NEMVEDRAFT_v1g213673</name>
</gene>
<evidence type="ECO:0000256" key="3">
    <source>
        <dbReference type="ARBA" id="ARBA00022837"/>
    </source>
</evidence>
<keyword evidence="7" id="KW-1185">Reference proteome</keyword>
<dbReference type="InterPro" id="IPR002181">
    <property type="entry name" value="Fibrinogen_a/b/g_C_dom"/>
</dbReference>
<evidence type="ECO:0000313" key="6">
    <source>
        <dbReference type="EMBL" id="EDO35793.1"/>
    </source>
</evidence>
<keyword evidence="3" id="KW-0106">Calcium</keyword>
<dbReference type="SUPFAM" id="SSF57414">
    <property type="entry name" value="Hairpin loop containing domain-like"/>
    <property type="match status" value="1"/>
</dbReference>
<evidence type="ECO:0000259" key="5">
    <source>
        <dbReference type="PROSITE" id="PS51406"/>
    </source>
</evidence>
<dbReference type="Gene3D" id="3.30.450.60">
    <property type="match status" value="1"/>
</dbReference>
<keyword evidence="4" id="KW-1015">Disulfide bond</keyword>
<dbReference type="SUPFAM" id="SSF64356">
    <property type="entry name" value="SNARE-like"/>
    <property type="match status" value="1"/>
</dbReference>
<dbReference type="Proteomes" id="UP000001593">
    <property type="component" value="Unassembled WGS sequence"/>
</dbReference>
<keyword evidence="1" id="KW-0479">Metal-binding</keyword>
<dbReference type="NCBIfam" id="NF040941">
    <property type="entry name" value="GGGWT_bact"/>
    <property type="match status" value="1"/>
</dbReference>
<keyword evidence="2" id="KW-0430">Lectin</keyword>
<sequence>MVKQKTSRILKGKSNKHDVIVVIMTITYMVAIETAAQTCPAVVLETSVRGKFLQGFEYKFIFTEMFPACILACKKDPSCFSLNYNGAARNCSFNSQTNFSAPHRFVVDYSYIYDTVIFGRDPTPVKGLKASPAISCSHVFNVGSGLYWLDPEQAGTPALSLCDMDTDGGGWTNVCQSTLSGKSIPPREYIGDLTTSLSTHSKKGRNFAIVSSVLRKYSLTTNFTQIRFRCRKQSVGRTIDLATINNAAGRDAVRYFSDDAYAKSTAPVACGSFQALPDDNSVVSKNCEGWVPPLFVIEFLHRAVDIFQDYFNECTETSIKEHIVVVYEVP</sequence>
<evidence type="ECO:0000256" key="1">
    <source>
        <dbReference type="ARBA" id="ARBA00022723"/>
    </source>
</evidence>
<dbReference type="GO" id="GO:0046872">
    <property type="term" value="F:metal ion binding"/>
    <property type="evidence" value="ECO:0007669"/>
    <property type="project" value="UniProtKB-KW"/>
</dbReference>
<dbReference type="GO" id="GO:0005615">
    <property type="term" value="C:extracellular space"/>
    <property type="evidence" value="ECO:0000318"/>
    <property type="project" value="GO_Central"/>
</dbReference>
<evidence type="ECO:0000313" key="7">
    <source>
        <dbReference type="Proteomes" id="UP000001593"/>
    </source>
</evidence>
<dbReference type="InterPro" id="IPR011012">
    <property type="entry name" value="Longin-like_dom_sf"/>
</dbReference>
<evidence type="ECO:0000256" key="2">
    <source>
        <dbReference type="ARBA" id="ARBA00022734"/>
    </source>
</evidence>